<sequence length="224" mass="24887">MPASPIAAIGTDALADRVISHARRVARSATREGRAVRVGVDGAVPDDGAELADLVARRLSADGVATGRVRQRDFELPRSQRLEYGATDPDVLWDGWYDDRALRREVLDPLGPDGATSRHPMRWLPSLRDPLTDRSTRAELQDCPPGTVLVLDGRFLLREELADGFDVVVHLQTSTAAQERRLPDDDERARTRPSWQRYLDECAPATRADLVVRFDHPDRPALLG</sequence>
<evidence type="ECO:0000313" key="2">
    <source>
        <dbReference type="Proteomes" id="UP001596189"/>
    </source>
</evidence>
<dbReference type="InterPro" id="IPR027417">
    <property type="entry name" value="P-loop_NTPase"/>
</dbReference>
<keyword evidence="1" id="KW-0418">Kinase</keyword>
<evidence type="ECO:0000313" key="1">
    <source>
        <dbReference type="EMBL" id="MFC6008304.1"/>
    </source>
</evidence>
<keyword evidence="1" id="KW-0808">Transferase</keyword>
<proteinExistence type="predicted"/>
<dbReference type="Gene3D" id="3.40.50.300">
    <property type="entry name" value="P-loop containing nucleotide triphosphate hydrolases"/>
    <property type="match status" value="1"/>
</dbReference>
<gene>
    <name evidence="1" type="ORF">ACFQDO_14295</name>
</gene>
<accession>A0ABW1JHK4</accession>
<dbReference type="Proteomes" id="UP001596189">
    <property type="component" value="Unassembled WGS sequence"/>
</dbReference>
<reference evidence="2" key="1">
    <citation type="journal article" date="2019" name="Int. J. Syst. Evol. Microbiol.">
        <title>The Global Catalogue of Microorganisms (GCM) 10K type strain sequencing project: providing services to taxonomists for standard genome sequencing and annotation.</title>
        <authorList>
            <consortium name="The Broad Institute Genomics Platform"/>
            <consortium name="The Broad Institute Genome Sequencing Center for Infectious Disease"/>
            <person name="Wu L."/>
            <person name="Ma J."/>
        </authorList>
    </citation>
    <scope>NUCLEOTIDE SEQUENCE [LARGE SCALE GENOMIC DNA]</scope>
    <source>
        <strain evidence="2">KACC 14249</strain>
    </source>
</reference>
<organism evidence="1 2">
    <name type="scientific">Angustibacter luteus</name>
    <dbReference type="NCBI Taxonomy" id="658456"/>
    <lineage>
        <taxon>Bacteria</taxon>
        <taxon>Bacillati</taxon>
        <taxon>Actinomycetota</taxon>
        <taxon>Actinomycetes</taxon>
        <taxon>Kineosporiales</taxon>
        <taxon>Kineosporiaceae</taxon>
    </lineage>
</organism>
<dbReference type="GO" id="GO:0016301">
    <property type="term" value="F:kinase activity"/>
    <property type="evidence" value="ECO:0007669"/>
    <property type="project" value="UniProtKB-KW"/>
</dbReference>
<keyword evidence="2" id="KW-1185">Reference proteome</keyword>
<comment type="caution">
    <text evidence="1">The sequence shown here is derived from an EMBL/GenBank/DDBJ whole genome shotgun (WGS) entry which is preliminary data.</text>
</comment>
<protein>
    <submittedName>
        <fullName evidence="1">Uridine kinase</fullName>
    </submittedName>
</protein>
<dbReference type="EMBL" id="JBHSRD010000004">
    <property type="protein sequence ID" value="MFC6008304.1"/>
    <property type="molecule type" value="Genomic_DNA"/>
</dbReference>
<dbReference type="SUPFAM" id="SSF52540">
    <property type="entry name" value="P-loop containing nucleoside triphosphate hydrolases"/>
    <property type="match status" value="1"/>
</dbReference>
<dbReference type="RefSeq" id="WP_345715003.1">
    <property type="nucleotide sequence ID" value="NZ_BAABFP010000002.1"/>
</dbReference>
<name>A0ABW1JHK4_9ACTN</name>